<feature type="region of interest" description="Disordered" evidence="1">
    <location>
        <begin position="216"/>
        <end position="244"/>
    </location>
</feature>
<dbReference type="InterPro" id="IPR057678">
    <property type="entry name" value="DUF7918"/>
</dbReference>
<gene>
    <name evidence="3" type="ORF">RDB_LOCUS110083</name>
</gene>
<feature type="domain" description="DUF7918" evidence="2">
    <location>
        <begin position="17"/>
        <end position="213"/>
    </location>
</feature>
<dbReference type="AlphaFoldDB" id="A0A8H3C327"/>
<organism evidence="3 4">
    <name type="scientific">Rhizoctonia solani</name>
    <dbReference type="NCBI Taxonomy" id="456999"/>
    <lineage>
        <taxon>Eukaryota</taxon>
        <taxon>Fungi</taxon>
        <taxon>Dikarya</taxon>
        <taxon>Basidiomycota</taxon>
        <taxon>Agaricomycotina</taxon>
        <taxon>Agaricomycetes</taxon>
        <taxon>Cantharellales</taxon>
        <taxon>Ceratobasidiaceae</taxon>
        <taxon>Rhizoctonia</taxon>
    </lineage>
</organism>
<dbReference type="Pfam" id="PF25534">
    <property type="entry name" value="DUF7918"/>
    <property type="match status" value="1"/>
</dbReference>
<name>A0A8H3C327_9AGAM</name>
<reference evidence="3" key="1">
    <citation type="submission" date="2021-01" db="EMBL/GenBank/DDBJ databases">
        <authorList>
            <person name="Kaushik A."/>
        </authorList>
    </citation>
    <scope>NUCLEOTIDE SEQUENCE</scope>
    <source>
        <strain evidence="3">AG4-R118</strain>
    </source>
</reference>
<dbReference type="Proteomes" id="UP000663888">
    <property type="component" value="Unassembled WGS sequence"/>
</dbReference>
<dbReference type="EMBL" id="CAJMWX010001173">
    <property type="protein sequence ID" value="CAE6472668.1"/>
    <property type="molecule type" value="Genomic_DNA"/>
</dbReference>
<comment type="caution">
    <text evidence="3">The sequence shown here is derived from an EMBL/GenBank/DDBJ whole genome shotgun (WGS) entry which is preliminary data.</text>
</comment>
<evidence type="ECO:0000313" key="3">
    <source>
        <dbReference type="EMBL" id="CAE6472668.1"/>
    </source>
</evidence>
<evidence type="ECO:0000313" key="4">
    <source>
        <dbReference type="Proteomes" id="UP000663888"/>
    </source>
</evidence>
<accession>A0A8H3C327</accession>
<sequence length="284" mass="31741">MILQRSGISAWITDSERNRLEEYQVQETADGAIQCWVPSVEGANFKIQWEVIGDARPGQDLCAFPYLDGVKLTGGVLYRKKISIGEVGQLAEESIGTSTARLYEFGSRVLTDKDTGIKLDSSVVKRLNTIQVDFVWGRGGQPKPKKHFEEYKDIGPIHEKAAKKGHAGAAKLGKTVSTNRATRCDFRPNNSIKQATFIFRYAPEDWLRAREIIAGLPEPDSQNSGSAQKRPRSRTPEVINVDDFDTDDDDIQFIKHLVPASIISNKRQHTVTQERTVQLKAEDA</sequence>
<protein>
    <recommendedName>
        <fullName evidence="2">DUF7918 domain-containing protein</fullName>
    </recommendedName>
</protein>
<evidence type="ECO:0000256" key="1">
    <source>
        <dbReference type="SAM" id="MobiDB-lite"/>
    </source>
</evidence>
<proteinExistence type="predicted"/>
<dbReference type="PANTHER" id="PTHR36223:SF1">
    <property type="entry name" value="TRANSCRIPTION ELONGATION FACTOR EAF N-TERMINAL DOMAIN-CONTAINING PROTEIN"/>
    <property type="match status" value="1"/>
</dbReference>
<evidence type="ECO:0000259" key="2">
    <source>
        <dbReference type="Pfam" id="PF25534"/>
    </source>
</evidence>
<dbReference type="PANTHER" id="PTHR36223">
    <property type="entry name" value="BETA-LACTAMASE-TYPE TRANSPEPTIDASE FOLD DOMAIN CONTAINING PROTEIN"/>
    <property type="match status" value="1"/>
</dbReference>